<dbReference type="HOGENOM" id="CLU_080674_0_0_9"/>
<feature type="transmembrane region" description="Helical" evidence="1">
    <location>
        <begin position="107"/>
        <end position="125"/>
    </location>
</feature>
<feature type="transmembrane region" description="Helical" evidence="1">
    <location>
        <begin position="238"/>
        <end position="259"/>
    </location>
</feature>
<evidence type="ECO:0000256" key="1">
    <source>
        <dbReference type="SAM" id="Phobius"/>
    </source>
</evidence>
<feature type="transmembrane region" description="Helical" evidence="1">
    <location>
        <begin position="171"/>
        <end position="196"/>
    </location>
</feature>
<keyword evidence="3" id="KW-1185">Reference proteome</keyword>
<dbReference type="EMBL" id="AP008230">
    <property type="protein sequence ID" value="BAE81834.1"/>
    <property type="molecule type" value="Genomic_DNA"/>
</dbReference>
<gene>
    <name evidence="2" type="ordered locus">DSY0045</name>
</gene>
<dbReference type="eggNOG" id="ENOG502Z87R">
    <property type="taxonomic scope" value="Bacteria"/>
</dbReference>
<feature type="transmembrane region" description="Helical" evidence="1">
    <location>
        <begin position="62"/>
        <end position="87"/>
    </location>
</feature>
<sequence>MHGVPFLCSQKGGENPMFIWDFVLGTVMDQIIEWLYGQVVGFLADFFAQMGNMGVELFEMSWVQSIVLFFSYLAWALYGTGLVVSAFETGIEYQHGRGSVKDTALNAIKGFMAVSLFTIVPVELFKLSVNLQSSLTAGITGYGSSFGDLAGNIISELGSSSDIGGAMGSGVFGGLSVITSPILLLFMIIMMGYAVIKVFFANLKRGGILLIQIAVGSLYMFSVPRGYIDGFTQWCKQIIGLCLTTFLQATILAAGLMVLRTHALLGLGLMLSAGEVPRIAGAFGLDTSTKANLMSAVYTAQAAVNTTKTVVQAVAPK</sequence>
<evidence type="ECO:0000313" key="3">
    <source>
        <dbReference type="Proteomes" id="UP000001946"/>
    </source>
</evidence>
<feature type="transmembrane region" description="Helical" evidence="1">
    <location>
        <begin position="208"/>
        <end position="226"/>
    </location>
</feature>
<accession>Q252F8</accession>
<dbReference type="Pfam" id="PF19511">
    <property type="entry name" value="TrbL_5"/>
    <property type="match status" value="1"/>
</dbReference>
<reference evidence="2 3" key="1">
    <citation type="journal article" date="2006" name="J. Bacteriol.">
        <title>Complete genome sequence of the dehalorespiring bacterium Desulfitobacterium hafniense Y51 and comparison with Dehalococcoides ethenogenes 195.</title>
        <authorList>
            <person name="Nonaka H."/>
            <person name="Keresztes G."/>
            <person name="Shinoda Y."/>
            <person name="Ikenaga Y."/>
            <person name="Abe M."/>
            <person name="Naito K."/>
            <person name="Inatomi K."/>
            <person name="Furukawa K."/>
            <person name="Inui M."/>
            <person name="Yukawa H."/>
        </authorList>
    </citation>
    <scope>NUCLEOTIDE SEQUENCE [LARGE SCALE GENOMIC DNA]</scope>
    <source>
        <strain evidence="2 3">Y51</strain>
    </source>
</reference>
<proteinExistence type="predicted"/>
<organism evidence="2 3">
    <name type="scientific">Desulfitobacterium hafniense (strain Y51)</name>
    <dbReference type="NCBI Taxonomy" id="138119"/>
    <lineage>
        <taxon>Bacteria</taxon>
        <taxon>Bacillati</taxon>
        <taxon>Bacillota</taxon>
        <taxon>Clostridia</taxon>
        <taxon>Eubacteriales</taxon>
        <taxon>Desulfitobacteriaceae</taxon>
        <taxon>Desulfitobacterium</taxon>
    </lineage>
</organism>
<protein>
    <recommendedName>
        <fullName evidence="4">TrbL/VirB6 plasmid conjugal transfer protein</fullName>
    </recommendedName>
</protein>
<evidence type="ECO:0008006" key="4">
    <source>
        <dbReference type="Google" id="ProtNLM"/>
    </source>
</evidence>
<keyword evidence="1" id="KW-0812">Transmembrane</keyword>
<keyword evidence="1" id="KW-0472">Membrane</keyword>
<keyword evidence="1" id="KW-1133">Transmembrane helix</keyword>
<dbReference type="KEGG" id="dsy:DSY0045"/>
<dbReference type="InterPro" id="IPR046108">
    <property type="entry name" value="TrbL_5"/>
</dbReference>
<dbReference type="Proteomes" id="UP000001946">
    <property type="component" value="Chromosome"/>
</dbReference>
<evidence type="ECO:0000313" key="2">
    <source>
        <dbReference type="EMBL" id="BAE81834.1"/>
    </source>
</evidence>
<dbReference type="AlphaFoldDB" id="Q252F8"/>
<name>Q252F8_DESHY</name>